<evidence type="ECO:0000313" key="2">
    <source>
        <dbReference type="Proteomes" id="UP000887458"/>
    </source>
</evidence>
<reference evidence="1 2" key="1">
    <citation type="journal article" date="2018" name="J. Allergy Clin. Immunol.">
        <title>High-quality assembly of Dermatophagoides pteronyssinus genome and transcriptome reveals a wide range of novel allergens.</title>
        <authorList>
            <person name="Liu X.Y."/>
            <person name="Yang K.Y."/>
            <person name="Wang M.Q."/>
            <person name="Kwok J.S."/>
            <person name="Zeng X."/>
            <person name="Yang Z."/>
            <person name="Xiao X.J."/>
            <person name="Lau C.P."/>
            <person name="Li Y."/>
            <person name="Huang Z.M."/>
            <person name="Ba J.G."/>
            <person name="Yim A.K."/>
            <person name="Ouyang C.Y."/>
            <person name="Ngai S.M."/>
            <person name="Chan T.F."/>
            <person name="Leung E.L."/>
            <person name="Liu L."/>
            <person name="Liu Z.G."/>
            <person name="Tsui S.K."/>
        </authorList>
    </citation>
    <scope>NUCLEOTIDE SEQUENCE [LARGE SCALE GENOMIC DNA]</scope>
    <source>
        <strain evidence="1">Derp</strain>
    </source>
</reference>
<evidence type="ECO:0000313" key="1">
    <source>
        <dbReference type="EMBL" id="KAH9417685.1"/>
    </source>
</evidence>
<comment type="caution">
    <text evidence="1">The sequence shown here is derived from an EMBL/GenBank/DDBJ whole genome shotgun (WGS) entry which is preliminary data.</text>
</comment>
<dbReference type="EMBL" id="NJHN03000074">
    <property type="protein sequence ID" value="KAH9417685.1"/>
    <property type="molecule type" value="Genomic_DNA"/>
</dbReference>
<reference evidence="1 2" key="2">
    <citation type="journal article" date="2022" name="Mol. Biol. Evol.">
        <title>Comparative Genomics Reveals Insights into the Divergent Evolution of Astigmatic Mites and Household Pest Adaptations.</title>
        <authorList>
            <person name="Xiong Q."/>
            <person name="Wan A.T."/>
            <person name="Liu X."/>
            <person name="Fung C.S."/>
            <person name="Xiao X."/>
            <person name="Malainual N."/>
            <person name="Hou J."/>
            <person name="Wang L."/>
            <person name="Wang M."/>
            <person name="Yang K.Y."/>
            <person name="Cui Y."/>
            <person name="Leung E.L."/>
            <person name="Nong W."/>
            <person name="Shin S.K."/>
            <person name="Au S.W."/>
            <person name="Jeong K.Y."/>
            <person name="Chew F.T."/>
            <person name="Hui J.H."/>
            <person name="Leung T.F."/>
            <person name="Tungtrongchitr A."/>
            <person name="Zhong N."/>
            <person name="Liu Z."/>
            <person name="Tsui S.K."/>
        </authorList>
    </citation>
    <scope>NUCLEOTIDE SEQUENCE [LARGE SCALE GENOMIC DNA]</scope>
    <source>
        <strain evidence="1">Derp</strain>
    </source>
</reference>
<organism evidence="1 2">
    <name type="scientific">Dermatophagoides pteronyssinus</name>
    <name type="common">European house dust mite</name>
    <dbReference type="NCBI Taxonomy" id="6956"/>
    <lineage>
        <taxon>Eukaryota</taxon>
        <taxon>Metazoa</taxon>
        <taxon>Ecdysozoa</taxon>
        <taxon>Arthropoda</taxon>
        <taxon>Chelicerata</taxon>
        <taxon>Arachnida</taxon>
        <taxon>Acari</taxon>
        <taxon>Acariformes</taxon>
        <taxon>Sarcoptiformes</taxon>
        <taxon>Astigmata</taxon>
        <taxon>Psoroptidia</taxon>
        <taxon>Analgoidea</taxon>
        <taxon>Pyroglyphidae</taxon>
        <taxon>Dermatophagoidinae</taxon>
        <taxon>Dermatophagoides</taxon>
    </lineage>
</organism>
<accession>A0ABQ8J5B2</accession>
<keyword evidence="2" id="KW-1185">Reference proteome</keyword>
<proteinExistence type="predicted"/>
<protein>
    <submittedName>
        <fullName evidence="1">Uncharacterized protein</fullName>
    </submittedName>
</protein>
<name>A0ABQ8J5B2_DERPT</name>
<dbReference type="Proteomes" id="UP000887458">
    <property type="component" value="Unassembled WGS sequence"/>
</dbReference>
<sequence length="64" mass="7883">MVNRLHHGVAMGQIGLILIHHHLPIHWHFDPCFHIDDLHYHQILLMDVRQHLYYFQTDRHHHQI</sequence>
<gene>
    <name evidence="1" type="ORF">DERP_011396</name>
</gene>